<protein>
    <submittedName>
        <fullName evidence="4">2-polyprenyl-6-methoxyphenol hydroxylase-like FAD-dependent oxidoreductase</fullName>
    </submittedName>
</protein>
<evidence type="ECO:0000256" key="2">
    <source>
        <dbReference type="ARBA" id="ARBA00023033"/>
    </source>
</evidence>
<keyword evidence="1" id="KW-0560">Oxidoreductase</keyword>
<comment type="caution">
    <text evidence="4">The sequence shown here is derived from an EMBL/GenBank/DDBJ whole genome shotgun (WGS) entry which is preliminary data.</text>
</comment>
<dbReference type="PRINTS" id="PR00420">
    <property type="entry name" value="RNGMNOXGNASE"/>
</dbReference>
<accession>A0A852TC50</accession>
<evidence type="ECO:0000259" key="3">
    <source>
        <dbReference type="Pfam" id="PF01494"/>
    </source>
</evidence>
<name>A0A852TC50_9BACI</name>
<gene>
    <name evidence="4" type="ORF">F4694_003132</name>
</gene>
<dbReference type="GO" id="GO:0004497">
    <property type="term" value="F:monooxygenase activity"/>
    <property type="evidence" value="ECO:0007669"/>
    <property type="project" value="UniProtKB-KW"/>
</dbReference>
<dbReference type="PANTHER" id="PTHR13789">
    <property type="entry name" value="MONOOXYGENASE"/>
    <property type="match status" value="1"/>
</dbReference>
<keyword evidence="2" id="KW-0503">Monooxygenase</keyword>
<dbReference type="PANTHER" id="PTHR13789:SF309">
    <property type="entry name" value="PUTATIVE (AFU_ORTHOLOGUE AFUA_6G14510)-RELATED"/>
    <property type="match status" value="1"/>
</dbReference>
<feature type="domain" description="FAD-binding" evidence="3">
    <location>
        <begin position="6"/>
        <end position="313"/>
    </location>
</feature>
<dbReference type="Proteomes" id="UP000548423">
    <property type="component" value="Unassembled WGS sequence"/>
</dbReference>
<dbReference type="NCBIfam" id="NF005313">
    <property type="entry name" value="PRK06847.1"/>
    <property type="match status" value="1"/>
</dbReference>
<dbReference type="Pfam" id="PF01494">
    <property type="entry name" value="FAD_binding_3"/>
    <property type="match status" value="1"/>
</dbReference>
<reference evidence="5" key="1">
    <citation type="submission" date="2020-07" db="EMBL/GenBank/DDBJ databases">
        <authorList>
            <person name="Partida-Martinez L."/>
            <person name="Huntemann M."/>
            <person name="Clum A."/>
            <person name="Wang J."/>
            <person name="Palaniappan K."/>
            <person name="Ritter S."/>
            <person name="Chen I.-M."/>
            <person name="Stamatis D."/>
            <person name="Reddy T."/>
            <person name="O'Malley R."/>
            <person name="Daum C."/>
            <person name="Shapiro N."/>
            <person name="Ivanova N."/>
            <person name="Kyrpides N."/>
            <person name="Woyke T."/>
        </authorList>
    </citation>
    <scope>NUCLEOTIDE SEQUENCE [LARGE SCALE GENOMIC DNA]</scope>
    <source>
        <strain evidence="5">AT2.8</strain>
    </source>
</reference>
<dbReference type="EMBL" id="JACCBX010000006">
    <property type="protein sequence ID" value="NYE06352.1"/>
    <property type="molecule type" value="Genomic_DNA"/>
</dbReference>
<evidence type="ECO:0000256" key="1">
    <source>
        <dbReference type="ARBA" id="ARBA00023002"/>
    </source>
</evidence>
<proteinExistence type="predicted"/>
<dbReference type="SUPFAM" id="SSF51905">
    <property type="entry name" value="FAD/NAD(P)-binding domain"/>
    <property type="match status" value="1"/>
</dbReference>
<dbReference type="GO" id="GO:0071949">
    <property type="term" value="F:FAD binding"/>
    <property type="evidence" value="ECO:0007669"/>
    <property type="project" value="InterPro"/>
</dbReference>
<dbReference type="Gene3D" id="3.50.50.60">
    <property type="entry name" value="FAD/NAD(P)-binding domain"/>
    <property type="match status" value="1"/>
</dbReference>
<organism evidence="4 5">
    <name type="scientific">Neobacillus niacini</name>
    <dbReference type="NCBI Taxonomy" id="86668"/>
    <lineage>
        <taxon>Bacteria</taxon>
        <taxon>Bacillati</taxon>
        <taxon>Bacillota</taxon>
        <taxon>Bacilli</taxon>
        <taxon>Bacillales</taxon>
        <taxon>Bacillaceae</taxon>
        <taxon>Neobacillus</taxon>
    </lineage>
</organism>
<evidence type="ECO:0000313" key="4">
    <source>
        <dbReference type="EMBL" id="NYE06352.1"/>
    </source>
</evidence>
<reference evidence="5" key="2">
    <citation type="submission" date="2020-08" db="EMBL/GenBank/DDBJ databases">
        <title>The Agave Microbiome: Exploring the role of microbial communities in plant adaptations to desert environments.</title>
        <authorList>
            <person name="Partida-Martinez L.P."/>
        </authorList>
    </citation>
    <scope>NUCLEOTIDE SEQUENCE [LARGE SCALE GENOMIC DNA]</scope>
    <source>
        <strain evidence="5">AT2.8</strain>
    </source>
</reference>
<dbReference type="InterPro" id="IPR036188">
    <property type="entry name" value="FAD/NAD-bd_sf"/>
</dbReference>
<evidence type="ECO:0000313" key="5">
    <source>
        <dbReference type="Proteomes" id="UP000548423"/>
    </source>
</evidence>
<dbReference type="AlphaFoldDB" id="A0A852TC50"/>
<dbReference type="InterPro" id="IPR050493">
    <property type="entry name" value="FAD-dep_Monooxygenase_BioMet"/>
</dbReference>
<sequence>MSKVKKVLIVGGGIGGLATAIALQKVGIETEIVEKQREWNVYGVGIILQSNALRAIDALGITEDLLAVGTTHSALHIRDSQGNMIFDAPIHPSGQFNMTGGIPRRDFHEILLQAALKNGTKIRMGITVEMIENADSFVYTKFTDGTSGTYDLVIGADGVRSKVRNMVFGDIEPTFVGQAVWRYTLKRPADLENITMFYGQKAKAGIVPMTKDSCYVFVVTAEPGNPWKQEEKLHVLMREAFQEFGGLIAELSEQITDPKEVVYRPLETLIVEKPWYRDRVLLIGDSAHATVPHLAQGAAMAIEDALVLSELLQKDEPVVDVLNEFMERRYERCKFVVDNSNTLVNWELLQLEGRLPKENNPNAIVAQSLIRMTEVI</sequence>
<dbReference type="InterPro" id="IPR002938">
    <property type="entry name" value="FAD-bd"/>
</dbReference>